<name>A0AAP0ITK5_9MAGN</name>
<feature type="region of interest" description="Disordered" evidence="1">
    <location>
        <begin position="1"/>
        <end position="58"/>
    </location>
</feature>
<gene>
    <name evidence="2" type="ORF">Syun_019159</name>
</gene>
<protein>
    <submittedName>
        <fullName evidence="2">Uncharacterized protein</fullName>
    </submittedName>
</protein>
<evidence type="ECO:0000313" key="2">
    <source>
        <dbReference type="EMBL" id="KAK9121542.1"/>
    </source>
</evidence>
<evidence type="ECO:0000256" key="1">
    <source>
        <dbReference type="SAM" id="MobiDB-lite"/>
    </source>
</evidence>
<feature type="compositionally biased region" description="Polar residues" evidence="1">
    <location>
        <begin position="1"/>
        <end position="15"/>
    </location>
</feature>
<sequence>MGRVPGTNSITNSTCLGGGNPGRSSGKTFGNSRATGTSSSLVTGPSSDSTILARISIS</sequence>
<reference evidence="2 3" key="1">
    <citation type="submission" date="2024-01" db="EMBL/GenBank/DDBJ databases">
        <title>Genome assemblies of Stephania.</title>
        <authorList>
            <person name="Yang L."/>
        </authorList>
    </citation>
    <scope>NUCLEOTIDE SEQUENCE [LARGE SCALE GENOMIC DNA]</scope>
    <source>
        <strain evidence="2">YNDBR</strain>
        <tissue evidence="2">Leaf</tissue>
    </source>
</reference>
<organism evidence="2 3">
    <name type="scientific">Stephania yunnanensis</name>
    <dbReference type="NCBI Taxonomy" id="152371"/>
    <lineage>
        <taxon>Eukaryota</taxon>
        <taxon>Viridiplantae</taxon>
        <taxon>Streptophyta</taxon>
        <taxon>Embryophyta</taxon>
        <taxon>Tracheophyta</taxon>
        <taxon>Spermatophyta</taxon>
        <taxon>Magnoliopsida</taxon>
        <taxon>Ranunculales</taxon>
        <taxon>Menispermaceae</taxon>
        <taxon>Menispermoideae</taxon>
        <taxon>Cissampelideae</taxon>
        <taxon>Stephania</taxon>
    </lineage>
</organism>
<keyword evidence="3" id="KW-1185">Reference proteome</keyword>
<dbReference type="Proteomes" id="UP001420932">
    <property type="component" value="Unassembled WGS sequence"/>
</dbReference>
<comment type="caution">
    <text evidence="2">The sequence shown here is derived from an EMBL/GenBank/DDBJ whole genome shotgun (WGS) entry which is preliminary data.</text>
</comment>
<evidence type="ECO:0000313" key="3">
    <source>
        <dbReference type="Proteomes" id="UP001420932"/>
    </source>
</evidence>
<feature type="compositionally biased region" description="Polar residues" evidence="1">
    <location>
        <begin position="22"/>
        <end position="50"/>
    </location>
</feature>
<dbReference type="EMBL" id="JBBNAF010000008">
    <property type="protein sequence ID" value="KAK9121542.1"/>
    <property type="molecule type" value="Genomic_DNA"/>
</dbReference>
<accession>A0AAP0ITK5</accession>
<dbReference type="AlphaFoldDB" id="A0AAP0ITK5"/>
<proteinExistence type="predicted"/>